<dbReference type="AlphaFoldDB" id="A0AAN8NAG4"/>
<protein>
    <submittedName>
        <fullName evidence="2">Uncharacterized protein</fullName>
    </submittedName>
</protein>
<feature type="region of interest" description="Disordered" evidence="1">
    <location>
        <begin position="153"/>
        <end position="196"/>
    </location>
</feature>
<reference evidence="2 3" key="1">
    <citation type="submission" date="2019-10" db="EMBL/GenBank/DDBJ databases">
        <authorList>
            <person name="Palmer J.M."/>
        </authorList>
    </citation>
    <scope>NUCLEOTIDE SEQUENCE [LARGE SCALE GENOMIC DNA]</scope>
    <source>
        <strain evidence="2 3">TWF506</strain>
    </source>
</reference>
<gene>
    <name evidence="2" type="ORF">TWF506_009911</name>
</gene>
<accession>A0AAN8NAG4</accession>
<name>A0AAN8NAG4_9PEZI</name>
<organism evidence="2 3">
    <name type="scientific">Arthrobotrys conoides</name>
    <dbReference type="NCBI Taxonomy" id="74498"/>
    <lineage>
        <taxon>Eukaryota</taxon>
        <taxon>Fungi</taxon>
        <taxon>Dikarya</taxon>
        <taxon>Ascomycota</taxon>
        <taxon>Pezizomycotina</taxon>
        <taxon>Orbiliomycetes</taxon>
        <taxon>Orbiliales</taxon>
        <taxon>Orbiliaceae</taxon>
        <taxon>Arthrobotrys</taxon>
    </lineage>
</organism>
<comment type="caution">
    <text evidence="2">The sequence shown here is derived from an EMBL/GenBank/DDBJ whole genome shotgun (WGS) entry which is preliminary data.</text>
</comment>
<dbReference type="EMBL" id="JAVHJM010000007">
    <property type="protein sequence ID" value="KAK6510816.1"/>
    <property type="molecule type" value="Genomic_DNA"/>
</dbReference>
<sequence length="333" mass="37508">MLGETIRKIFLRGGQRKKKGGKEHVYSNRILAVAPITLALALPEMSPSEVSPETPALSKPAVLKDQVSRAIRVSSHSLGAYGQDDLVAIDGIPRPAFPRSFSAGMLHEERAQIDRHMRYETLEKRGLKLSTVVVGPKRSSALAEWEGLEERAREVMSHQPVPPKIAREEETREGSGREFGDFTITVPTKPAPARDEKNLVGHKGEAIRRRMAKRTCLGLRLWVGSKVGSIKRPNRDPVARGFRFWLRDGVGSRVDTSCPRLYGRDRPGPKRTVHPRPWDTVLVTSIGPPKAVPREVYQEFIRAAWYYFPYGFKDTDEEYAAYEEWLDAGKSRD</sequence>
<feature type="compositionally biased region" description="Basic and acidic residues" evidence="1">
    <location>
        <begin position="165"/>
        <end position="180"/>
    </location>
</feature>
<evidence type="ECO:0000313" key="2">
    <source>
        <dbReference type="EMBL" id="KAK6510816.1"/>
    </source>
</evidence>
<evidence type="ECO:0000256" key="1">
    <source>
        <dbReference type="SAM" id="MobiDB-lite"/>
    </source>
</evidence>
<proteinExistence type="predicted"/>
<evidence type="ECO:0000313" key="3">
    <source>
        <dbReference type="Proteomes" id="UP001307849"/>
    </source>
</evidence>
<keyword evidence="3" id="KW-1185">Reference proteome</keyword>
<dbReference type="Proteomes" id="UP001307849">
    <property type="component" value="Unassembled WGS sequence"/>
</dbReference>